<dbReference type="RefSeq" id="WP_359268323.1">
    <property type="nucleotide sequence ID" value="NZ_JBEZNA010000004.1"/>
</dbReference>
<organism evidence="3 4">
    <name type="scientific">Streptomyces chilikensis</name>
    <dbReference type="NCBI Taxonomy" id="1194079"/>
    <lineage>
        <taxon>Bacteria</taxon>
        <taxon>Bacillati</taxon>
        <taxon>Actinomycetota</taxon>
        <taxon>Actinomycetes</taxon>
        <taxon>Kitasatosporales</taxon>
        <taxon>Streptomycetaceae</taxon>
        <taxon>Streptomyces</taxon>
    </lineage>
</organism>
<dbReference type="EMBL" id="JBEZNA010000004">
    <property type="protein sequence ID" value="MEU9576239.1"/>
    <property type="molecule type" value="Genomic_DNA"/>
</dbReference>
<comment type="caution">
    <text evidence="3">The sequence shown here is derived from an EMBL/GenBank/DDBJ whole genome shotgun (WGS) entry which is preliminary data.</text>
</comment>
<accession>A0ABV3EJ84</accession>
<sequence length="73" mass="7953">MRGAHLTGLDRLIVSERAGRLYLNGLSVRQVAVEIHAHYQLARDLIAEADVPFRPSGPQPGTKRRPRGGEPGA</sequence>
<dbReference type="Proteomes" id="UP001551584">
    <property type="component" value="Unassembled WGS sequence"/>
</dbReference>
<feature type="domain" description="Helix-turn-helix" evidence="2">
    <location>
        <begin position="2"/>
        <end position="57"/>
    </location>
</feature>
<evidence type="ECO:0000313" key="3">
    <source>
        <dbReference type="EMBL" id="MEU9576239.1"/>
    </source>
</evidence>
<protein>
    <recommendedName>
        <fullName evidence="2">Helix-turn-helix domain-containing protein</fullName>
    </recommendedName>
</protein>
<name>A0ABV3EJ84_9ACTN</name>
<keyword evidence="4" id="KW-1185">Reference proteome</keyword>
<evidence type="ECO:0000256" key="1">
    <source>
        <dbReference type="SAM" id="MobiDB-lite"/>
    </source>
</evidence>
<dbReference type="Pfam" id="PF19575">
    <property type="entry name" value="HTH_58"/>
    <property type="match status" value="1"/>
</dbReference>
<gene>
    <name evidence="3" type="ORF">AB0D95_02945</name>
</gene>
<evidence type="ECO:0000313" key="4">
    <source>
        <dbReference type="Proteomes" id="UP001551584"/>
    </source>
</evidence>
<proteinExistence type="predicted"/>
<evidence type="ECO:0000259" key="2">
    <source>
        <dbReference type="Pfam" id="PF19575"/>
    </source>
</evidence>
<reference evidence="3 4" key="1">
    <citation type="submission" date="2024-06" db="EMBL/GenBank/DDBJ databases">
        <title>The Natural Products Discovery Center: Release of the First 8490 Sequenced Strains for Exploring Actinobacteria Biosynthetic Diversity.</title>
        <authorList>
            <person name="Kalkreuter E."/>
            <person name="Kautsar S.A."/>
            <person name="Yang D."/>
            <person name="Bader C.D."/>
            <person name="Teijaro C.N."/>
            <person name="Fluegel L."/>
            <person name="Davis C.M."/>
            <person name="Simpson J.R."/>
            <person name="Lauterbach L."/>
            <person name="Steele A.D."/>
            <person name="Gui C."/>
            <person name="Meng S."/>
            <person name="Li G."/>
            <person name="Viehrig K."/>
            <person name="Ye F."/>
            <person name="Su P."/>
            <person name="Kiefer A.F."/>
            <person name="Nichols A."/>
            <person name="Cepeda A.J."/>
            <person name="Yan W."/>
            <person name="Fan B."/>
            <person name="Jiang Y."/>
            <person name="Adhikari A."/>
            <person name="Zheng C.-J."/>
            <person name="Schuster L."/>
            <person name="Cowan T.M."/>
            <person name="Smanski M.J."/>
            <person name="Chevrette M.G."/>
            <person name="De Carvalho L.P.S."/>
            <person name="Shen B."/>
        </authorList>
    </citation>
    <scope>NUCLEOTIDE SEQUENCE [LARGE SCALE GENOMIC DNA]</scope>
    <source>
        <strain evidence="3 4">NPDC048117</strain>
    </source>
</reference>
<dbReference type="InterPro" id="IPR045745">
    <property type="entry name" value="HTH_58_Actinobacteria-type"/>
</dbReference>
<feature type="region of interest" description="Disordered" evidence="1">
    <location>
        <begin position="50"/>
        <end position="73"/>
    </location>
</feature>